<feature type="compositionally biased region" description="Basic residues" evidence="1">
    <location>
        <begin position="175"/>
        <end position="184"/>
    </location>
</feature>
<gene>
    <name evidence="2" type="ORF">CYMTET_52223</name>
</gene>
<dbReference type="AlphaFoldDB" id="A0AAE0BJN1"/>
<evidence type="ECO:0000256" key="1">
    <source>
        <dbReference type="SAM" id="MobiDB-lite"/>
    </source>
</evidence>
<keyword evidence="3" id="KW-1185">Reference proteome</keyword>
<feature type="compositionally biased region" description="Acidic residues" evidence="1">
    <location>
        <begin position="219"/>
        <end position="231"/>
    </location>
</feature>
<comment type="caution">
    <text evidence="2">The sequence shown here is derived from an EMBL/GenBank/DDBJ whole genome shotgun (WGS) entry which is preliminary data.</text>
</comment>
<feature type="region of interest" description="Disordered" evidence="1">
    <location>
        <begin position="114"/>
        <end position="239"/>
    </location>
</feature>
<feature type="compositionally biased region" description="Basic residues" evidence="1">
    <location>
        <begin position="130"/>
        <end position="140"/>
    </location>
</feature>
<dbReference type="EMBL" id="LGRX02034473">
    <property type="protein sequence ID" value="KAK3237722.1"/>
    <property type="molecule type" value="Genomic_DNA"/>
</dbReference>
<name>A0AAE0BJN1_9CHLO</name>
<evidence type="ECO:0000313" key="3">
    <source>
        <dbReference type="Proteomes" id="UP001190700"/>
    </source>
</evidence>
<feature type="compositionally biased region" description="Polar residues" evidence="1">
    <location>
        <begin position="13"/>
        <end position="29"/>
    </location>
</feature>
<proteinExistence type="predicted"/>
<evidence type="ECO:0000313" key="2">
    <source>
        <dbReference type="EMBL" id="KAK3237722.1"/>
    </source>
</evidence>
<organism evidence="2 3">
    <name type="scientific">Cymbomonas tetramitiformis</name>
    <dbReference type="NCBI Taxonomy" id="36881"/>
    <lineage>
        <taxon>Eukaryota</taxon>
        <taxon>Viridiplantae</taxon>
        <taxon>Chlorophyta</taxon>
        <taxon>Pyramimonadophyceae</taxon>
        <taxon>Pyramimonadales</taxon>
        <taxon>Pyramimonadaceae</taxon>
        <taxon>Cymbomonas</taxon>
    </lineage>
</organism>
<feature type="compositionally biased region" description="Polar residues" evidence="1">
    <location>
        <begin position="200"/>
        <end position="209"/>
    </location>
</feature>
<sequence>MSISLWKNLNSGYAANVPSSAPTASTTKDSYQRPKIESGFLDARIPRPNPRERDAFFQQQSLDKKWSKGQDLRRQVLLRAAKHSDRVTQSAPVKVESKEEEFLPLLPAAAKKKALIGPRVERKTPSPKPKNSKATRKAKGAKLVPAGAKAGNVSKAEAPPTESAIELLPKANTGGKRKGKKKSRRSADGGPPRELERLGTANTVSTEMSIATEISGGDFYEDDFEEEEAEEQYYTGRGG</sequence>
<accession>A0AAE0BJN1</accession>
<reference evidence="2 3" key="1">
    <citation type="journal article" date="2015" name="Genome Biol. Evol.">
        <title>Comparative Genomics of a Bacterivorous Green Alga Reveals Evolutionary Causalities and Consequences of Phago-Mixotrophic Mode of Nutrition.</title>
        <authorList>
            <person name="Burns J.A."/>
            <person name="Paasch A."/>
            <person name="Narechania A."/>
            <person name="Kim E."/>
        </authorList>
    </citation>
    <scope>NUCLEOTIDE SEQUENCE [LARGE SCALE GENOMIC DNA]</scope>
    <source>
        <strain evidence="2 3">PLY_AMNH</strain>
    </source>
</reference>
<dbReference type="Proteomes" id="UP001190700">
    <property type="component" value="Unassembled WGS sequence"/>
</dbReference>
<feature type="compositionally biased region" description="Basic and acidic residues" evidence="1">
    <location>
        <begin position="185"/>
        <end position="197"/>
    </location>
</feature>
<protein>
    <submittedName>
        <fullName evidence="2">Uncharacterized protein</fullName>
    </submittedName>
</protein>
<feature type="region of interest" description="Disordered" evidence="1">
    <location>
        <begin position="13"/>
        <end position="50"/>
    </location>
</feature>